<keyword evidence="12" id="KW-1185">Reference proteome</keyword>
<feature type="compositionally biased region" description="Low complexity" evidence="8">
    <location>
        <begin position="235"/>
        <end position="245"/>
    </location>
</feature>
<evidence type="ECO:0000313" key="12">
    <source>
        <dbReference type="Proteomes" id="UP001216440"/>
    </source>
</evidence>
<dbReference type="RefSeq" id="WP_279335957.1">
    <property type="nucleotide sequence ID" value="NZ_CP121682.1"/>
</dbReference>
<feature type="signal peptide" evidence="9">
    <location>
        <begin position="1"/>
        <end position="28"/>
    </location>
</feature>
<feature type="chain" id="PRO_5047116490" evidence="9">
    <location>
        <begin position="29"/>
        <end position="304"/>
    </location>
</feature>
<proteinExistence type="predicted"/>
<evidence type="ECO:0000256" key="6">
    <source>
        <dbReference type="ARBA" id="ARBA00023087"/>
    </source>
</evidence>
<dbReference type="Pfam" id="PF03777">
    <property type="entry name" value="ChpA-C"/>
    <property type="match status" value="3"/>
</dbReference>
<feature type="region of interest" description="Disordered" evidence="8">
    <location>
        <begin position="80"/>
        <end position="120"/>
    </location>
</feature>
<evidence type="ECO:0000256" key="9">
    <source>
        <dbReference type="SAM" id="SignalP"/>
    </source>
</evidence>
<evidence type="ECO:0000313" key="11">
    <source>
        <dbReference type="EMBL" id="WGD42904.1"/>
    </source>
</evidence>
<evidence type="ECO:0000256" key="1">
    <source>
        <dbReference type="ARBA" id="ARBA00004191"/>
    </source>
</evidence>
<reference evidence="11 12" key="1">
    <citation type="submission" date="2023-03" db="EMBL/GenBank/DDBJ databases">
        <authorList>
            <person name="Mo P."/>
        </authorList>
    </citation>
    <scope>NUCLEOTIDE SEQUENCE [LARGE SCALE GENOMIC DNA]</scope>
    <source>
        <strain evidence="11 12">HUAS 5</strain>
    </source>
</reference>
<organism evidence="11 12">
    <name type="scientific">Streptomyces cathayae</name>
    <dbReference type="NCBI Taxonomy" id="3031124"/>
    <lineage>
        <taxon>Bacteria</taxon>
        <taxon>Bacillati</taxon>
        <taxon>Actinomycetota</taxon>
        <taxon>Actinomycetes</taxon>
        <taxon>Kitasatosporales</taxon>
        <taxon>Streptomycetaceae</taxon>
        <taxon>Streptomyces</taxon>
    </lineage>
</organism>
<evidence type="ECO:0000256" key="4">
    <source>
        <dbReference type="ARBA" id="ARBA00022729"/>
    </source>
</evidence>
<dbReference type="EMBL" id="CP121682">
    <property type="protein sequence ID" value="WGD42904.1"/>
    <property type="molecule type" value="Genomic_DNA"/>
</dbReference>
<feature type="domain" description="Chaplin" evidence="10">
    <location>
        <begin position="39"/>
        <end position="79"/>
    </location>
</feature>
<sequence length="304" mass="29961">MRQTLSKGVFAAAAATGILSLYGAPAFADAHAEGAATDSPGALSGNSVQAPVEVPVNVCGNTVGVVSAFNEASDNLCANTSHASEPTSATKAEDKSGSLSSAERSYDGHGGGAHAEGVAKGSPGVASGNLVQAPVHAPVNVCGNNVDVIGAFNEASDNDCRTTSHGGSGGGGAQAEGVATDSPGVASGNLIQVPLGLPLNVCGNNVNLVGLFNEASDNDCRTEQSQVPETETETETPSTPPTSTDTPPPAQVVDTPPQDVEEPGAPPHLAETGSEGMLAASAAGATLLVGGALLYRRSRAALRG</sequence>
<evidence type="ECO:0000256" key="5">
    <source>
        <dbReference type="ARBA" id="ARBA00022889"/>
    </source>
</evidence>
<evidence type="ECO:0000259" key="10">
    <source>
        <dbReference type="PROSITE" id="PS51884"/>
    </source>
</evidence>
<keyword evidence="5" id="KW-0130">Cell adhesion</keyword>
<evidence type="ECO:0000256" key="8">
    <source>
        <dbReference type="SAM" id="MobiDB-lite"/>
    </source>
</evidence>
<evidence type="ECO:0000256" key="7">
    <source>
        <dbReference type="PROSITE-ProRule" id="PRU01232"/>
    </source>
</evidence>
<feature type="region of interest" description="Disordered" evidence="8">
    <location>
        <begin position="219"/>
        <end position="277"/>
    </location>
</feature>
<protein>
    <submittedName>
        <fullName evidence="11">Chaplin family protein</fullName>
    </submittedName>
</protein>
<keyword evidence="6 7" id="KW-0034">Amyloid</keyword>
<feature type="compositionally biased region" description="Polar residues" evidence="8">
    <location>
        <begin position="80"/>
        <end position="90"/>
    </location>
</feature>
<accession>A0ABY8K3Q3</accession>
<comment type="subcellular location">
    <subcellularLocation>
        <location evidence="1">Secreted</location>
        <location evidence="1">Cell wall</location>
    </subcellularLocation>
</comment>
<keyword evidence="2" id="KW-0134">Cell wall</keyword>
<keyword evidence="4 9" id="KW-0732">Signal</keyword>
<dbReference type="Proteomes" id="UP001216440">
    <property type="component" value="Chromosome"/>
</dbReference>
<gene>
    <name evidence="11" type="ORF">PYS65_23715</name>
</gene>
<evidence type="ECO:0000256" key="2">
    <source>
        <dbReference type="ARBA" id="ARBA00022512"/>
    </source>
</evidence>
<feature type="domain" description="Chaplin" evidence="10">
    <location>
        <begin position="122"/>
        <end position="162"/>
    </location>
</feature>
<feature type="domain" description="Chaplin" evidence="10">
    <location>
        <begin position="182"/>
        <end position="222"/>
    </location>
</feature>
<dbReference type="InterPro" id="IPR005528">
    <property type="entry name" value="ChpA-H"/>
</dbReference>
<evidence type="ECO:0000256" key="3">
    <source>
        <dbReference type="ARBA" id="ARBA00022525"/>
    </source>
</evidence>
<name>A0ABY8K3Q3_9ACTN</name>
<dbReference type="NCBIfam" id="TIGR01167">
    <property type="entry name" value="LPXTG_anchor"/>
    <property type="match status" value="1"/>
</dbReference>
<dbReference type="PROSITE" id="PS51884">
    <property type="entry name" value="CHAPLIN"/>
    <property type="match status" value="3"/>
</dbReference>
<keyword evidence="3" id="KW-0964">Secreted</keyword>